<comment type="similarity">
    <text evidence="1">Belongs to the fructosamine kinase family.</text>
</comment>
<evidence type="ECO:0000313" key="2">
    <source>
        <dbReference type="EMBL" id="MEZ0164854.1"/>
    </source>
</evidence>
<organism evidence="2 3">
    <name type="scientific">Kineococcus halophytocola</name>
    <dbReference type="NCBI Taxonomy" id="3234027"/>
    <lineage>
        <taxon>Bacteria</taxon>
        <taxon>Bacillati</taxon>
        <taxon>Actinomycetota</taxon>
        <taxon>Actinomycetes</taxon>
        <taxon>Kineosporiales</taxon>
        <taxon>Kineosporiaceae</taxon>
        <taxon>Kineococcus</taxon>
    </lineage>
</organism>
<dbReference type="Gene3D" id="1.10.510.10">
    <property type="entry name" value="Transferase(Phosphotransferase) domain 1"/>
    <property type="match status" value="1"/>
</dbReference>
<keyword evidence="3" id="KW-1185">Reference proteome</keyword>
<reference evidence="2 3" key="1">
    <citation type="submission" date="2024-07" db="EMBL/GenBank/DDBJ databases">
        <authorList>
            <person name="Thanompreechachai J."/>
            <person name="Duangmal K."/>
        </authorList>
    </citation>
    <scope>NUCLEOTIDE SEQUENCE [LARGE SCALE GENOMIC DNA]</scope>
    <source>
        <strain evidence="2 3">LSe6-4</strain>
    </source>
</reference>
<keyword evidence="1" id="KW-0808">Transferase</keyword>
<protein>
    <submittedName>
        <fullName evidence="2">Fructosamine kinase family protein</fullName>
    </submittedName>
</protein>
<dbReference type="Pfam" id="PF03881">
    <property type="entry name" value="Fructosamin_kin"/>
    <property type="match status" value="1"/>
</dbReference>
<dbReference type="Proteomes" id="UP001565927">
    <property type="component" value="Unassembled WGS sequence"/>
</dbReference>
<dbReference type="PIRSF" id="PIRSF006221">
    <property type="entry name" value="Ketosamine-3-kinase"/>
    <property type="match status" value="1"/>
</dbReference>
<dbReference type="Gene3D" id="1.20.1270.240">
    <property type="match status" value="1"/>
</dbReference>
<dbReference type="InterPro" id="IPR016477">
    <property type="entry name" value="Fructo-/Ketosamine-3-kinase"/>
</dbReference>
<comment type="caution">
    <text evidence="2">The sequence shown here is derived from an EMBL/GenBank/DDBJ whole genome shotgun (WGS) entry which is preliminary data.</text>
</comment>
<sequence length="257" mass="27145">MSRVSETFLKRHDRPGPRDAEAAGLAWLAAADAVAVCPVLAVRDDGLVLQRVEEVRPGAEAAEEFGRSLARTHAAGADRFGAPPPGLEGDGWIAALPLPMTTSEPPSWGSFYAEQRLRPYLRAARDAGALSAADAGVLETVCERLVAGDLPGEPAAPARLHGDLWSGNVLWSREGAVLIDPAAHGGHPETDLAMLALFGLPHLDRVLAAYTEAAATPPGWRRRVPLHQLHPLLVHTVLFGGGYGGQAVRAARETLAL</sequence>
<gene>
    <name evidence="2" type="ORF">AB2L27_08755</name>
</gene>
<evidence type="ECO:0000256" key="1">
    <source>
        <dbReference type="PIRNR" id="PIRNR006221"/>
    </source>
</evidence>
<dbReference type="GO" id="GO:0016301">
    <property type="term" value="F:kinase activity"/>
    <property type="evidence" value="ECO:0007669"/>
    <property type="project" value="UniProtKB-KW"/>
</dbReference>
<dbReference type="SUPFAM" id="SSF56112">
    <property type="entry name" value="Protein kinase-like (PK-like)"/>
    <property type="match status" value="1"/>
</dbReference>
<dbReference type="PANTHER" id="PTHR12149">
    <property type="entry name" value="FRUCTOSAMINE 3 KINASE-RELATED PROTEIN"/>
    <property type="match status" value="1"/>
</dbReference>
<dbReference type="EMBL" id="JBGFTU010000008">
    <property type="protein sequence ID" value="MEZ0164854.1"/>
    <property type="molecule type" value="Genomic_DNA"/>
</dbReference>
<name>A0ABV4H1B0_9ACTN</name>
<dbReference type="InterPro" id="IPR011009">
    <property type="entry name" value="Kinase-like_dom_sf"/>
</dbReference>
<keyword evidence="1 2" id="KW-0418">Kinase</keyword>
<dbReference type="Gene3D" id="3.30.200.20">
    <property type="entry name" value="Phosphorylase Kinase, domain 1"/>
    <property type="match status" value="1"/>
</dbReference>
<dbReference type="PANTHER" id="PTHR12149:SF8">
    <property type="entry name" value="PROTEIN-RIBULOSAMINE 3-KINASE"/>
    <property type="match status" value="1"/>
</dbReference>
<evidence type="ECO:0000313" key="3">
    <source>
        <dbReference type="Proteomes" id="UP001565927"/>
    </source>
</evidence>
<accession>A0ABV4H1B0</accession>
<proteinExistence type="inferred from homology"/>